<keyword evidence="2 9" id="KW-0812">Transmembrane</keyword>
<evidence type="ECO:0000256" key="2">
    <source>
        <dbReference type="ARBA" id="ARBA00022692"/>
    </source>
</evidence>
<evidence type="ECO:0000313" key="12">
    <source>
        <dbReference type="EMBL" id="AZL49344.1"/>
    </source>
</evidence>
<evidence type="ECO:0000259" key="11">
    <source>
        <dbReference type="Pfam" id="PF24833"/>
    </source>
</evidence>
<feature type="transmembrane region" description="Helical" evidence="9">
    <location>
        <begin position="465"/>
        <end position="486"/>
    </location>
</feature>
<keyword evidence="13" id="KW-1185">Reference proteome</keyword>
<evidence type="ECO:0000259" key="10">
    <source>
        <dbReference type="Pfam" id="PF00974"/>
    </source>
</evidence>
<dbReference type="EMBL" id="MH899110">
    <property type="protein sequence ID" value="AZL49344.1"/>
    <property type="molecule type" value="Viral_cRNA"/>
</dbReference>
<evidence type="ECO:0000256" key="9">
    <source>
        <dbReference type="SAM" id="Phobius"/>
    </source>
</evidence>
<dbReference type="InterPro" id="IPR055447">
    <property type="entry name" value="Rhabdo_glycop_CD"/>
</dbReference>
<evidence type="ECO:0000256" key="5">
    <source>
        <dbReference type="ARBA" id="ARBA00022879"/>
    </source>
</evidence>
<evidence type="ECO:0000256" key="4">
    <source>
        <dbReference type="ARBA" id="ARBA00022844"/>
    </source>
</evidence>
<evidence type="ECO:0000256" key="3">
    <source>
        <dbReference type="ARBA" id="ARBA00022729"/>
    </source>
</evidence>
<keyword evidence="5" id="KW-0261">Viral envelope protein</keyword>
<dbReference type="Pfam" id="PF24833">
    <property type="entry name" value="Rhabdo_glycop_CD"/>
    <property type="match status" value="1"/>
</dbReference>
<dbReference type="SUPFAM" id="SSF161008">
    <property type="entry name" value="Viral glycoprotein ectodomain-like"/>
    <property type="match status" value="1"/>
</dbReference>
<proteinExistence type="predicted"/>
<reference evidence="12" key="1">
    <citation type="journal article" date="2018" name="Virus Genes">
        <title>Genomic characterisation of Cuiaba and Charleville viruses: arboviruses (family Rhabdoviridae, genus Sripuvirus) infecting reptiles and amphibians.</title>
        <authorList>
            <person name="Vasilakis N."/>
            <person name="Tesh R.B."/>
            <person name="Widen S.G."/>
            <person name="Mirchandani D."/>
            <person name="Walker P.J."/>
        </authorList>
    </citation>
    <scope>NUCLEOTIDE SEQUENCE [LARGE SCALE GENOMIC DNA]</scope>
    <source>
        <strain evidence="12">BeAn 227841</strain>
    </source>
</reference>
<dbReference type="GO" id="GO:0019031">
    <property type="term" value="C:viral envelope"/>
    <property type="evidence" value="ECO:0007669"/>
    <property type="project" value="UniProtKB-KW"/>
</dbReference>
<dbReference type="KEGG" id="vg:65102432"/>
<dbReference type="GO" id="GO:0055036">
    <property type="term" value="C:virion membrane"/>
    <property type="evidence" value="ECO:0007669"/>
    <property type="project" value="UniProtKB-SubCell"/>
</dbReference>
<keyword evidence="4" id="KW-0946">Virion</keyword>
<dbReference type="InterPro" id="IPR001903">
    <property type="entry name" value="Rhabdo_glycop_FD"/>
</dbReference>
<dbReference type="Pfam" id="PF00974">
    <property type="entry name" value="Rhabdo_glycop_FD"/>
    <property type="match status" value="1"/>
</dbReference>
<gene>
    <name evidence="12" type="primary">G</name>
</gene>
<feature type="domain" description="Spike glycoprotein fusion" evidence="10">
    <location>
        <begin position="71"/>
        <end position="169"/>
    </location>
</feature>
<dbReference type="RefSeq" id="YP_010087180.1">
    <property type="nucleotide sequence ID" value="NC_055509.1"/>
</dbReference>
<accession>A0A3Q8TNJ2</accession>
<evidence type="ECO:0000256" key="8">
    <source>
        <dbReference type="ARBA" id="ARBA00023180"/>
    </source>
</evidence>
<organism evidence="12">
    <name type="scientific">Cuiaba virus</name>
    <dbReference type="NCBI Taxonomy" id="2495751"/>
    <lineage>
        <taxon>Viruses</taxon>
        <taxon>Riboviria</taxon>
        <taxon>Orthornavirae</taxon>
        <taxon>Negarnaviricota</taxon>
        <taxon>Haploviricotina</taxon>
        <taxon>Monjiviricetes</taxon>
        <taxon>Mononegavirales</taxon>
        <taxon>Rhabdoviridae</taxon>
        <taxon>Alpharhabdovirinae</taxon>
        <taxon>Sripuvirus</taxon>
        <taxon>Sripuvirus cuiaba</taxon>
    </lineage>
</organism>
<keyword evidence="3" id="KW-0732">Signal</keyword>
<keyword evidence="6 9" id="KW-1133">Transmembrane helix</keyword>
<dbReference type="Proteomes" id="UP000501998">
    <property type="component" value="Segment"/>
</dbReference>
<name>A0A3Q8TNJ2_9RHAB</name>
<dbReference type="GeneID" id="65102432"/>
<feature type="domain" description="Spike glycoprotein G central" evidence="11">
    <location>
        <begin position="267"/>
        <end position="388"/>
    </location>
</feature>
<sequence length="504" mass="57338">MSFYGFILLTLGALQAHSRYVLYRPSEENLHWHPVNHSSLQCPLRGSELYPSPNAGFRASLPHSIGGIKTDGYSCHKTEWVSECTESWYWTSDIKQYVRALPVSHRECNDIIAKKRSGDDETPFFPAPHCQWANTIRQSKTFLKANTKKVTIDPYTSEYVDPIFVGGRCKDPPCQTIQSGVIWLPGLRESTSHMWQEVYLRYAPPNGNMSQLKIWGPGFPITKMESACKMTYITRKVIRFPSGMGVSVDESAFKDQKFKTWLSEMKECEPGTTLKVPNAHESVAEHQVEIDDIVYTLRCMDIVSRFRDTNTISIMDLSFFGPDHEGMGNVYRLRNGFLEATTAHYVKCIRSARDNSALCMDDDDKTIFSPQWVSSGVKGVYSGFNGVYKKDGKIFDAGGHLSENMLQDMDTMRLDIQVIKHPIQLVLKDKYNDTTLFADETGERGNLDIPLFHDLKEIWNKTIHWVAGAGVLVISLIIGTALCRCFKPGKRQKKRGNEHEMREF</sequence>
<protein>
    <submittedName>
        <fullName evidence="12">Glycoprotein</fullName>
    </submittedName>
</protein>
<evidence type="ECO:0000256" key="1">
    <source>
        <dbReference type="ARBA" id="ARBA00004563"/>
    </source>
</evidence>
<comment type="subcellular location">
    <subcellularLocation>
        <location evidence="1">Virion membrane</location>
        <topology evidence="1">Single-pass type I membrane protein</topology>
    </subcellularLocation>
</comment>
<keyword evidence="8" id="KW-0325">Glycoprotein</keyword>
<evidence type="ECO:0000256" key="7">
    <source>
        <dbReference type="ARBA" id="ARBA00023136"/>
    </source>
</evidence>
<evidence type="ECO:0000256" key="6">
    <source>
        <dbReference type="ARBA" id="ARBA00022989"/>
    </source>
</evidence>
<keyword evidence="7 9" id="KW-0472">Membrane</keyword>
<evidence type="ECO:0000313" key="13">
    <source>
        <dbReference type="Proteomes" id="UP000501998"/>
    </source>
</evidence>